<dbReference type="Proteomes" id="UP001732700">
    <property type="component" value="Chromosome 7A"/>
</dbReference>
<accession>A0ACD5ZR09</accession>
<keyword evidence="2" id="KW-1185">Reference proteome</keyword>
<organism evidence="1 2">
    <name type="scientific">Avena sativa</name>
    <name type="common">Oat</name>
    <dbReference type="NCBI Taxonomy" id="4498"/>
    <lineage>
        <taxon>Eukaryota</taxon>
        <taxon>Viridiplantae</taxon>
        <taxon>Streptophyta</taxon>
        <taxon>Embryophyta</taxon>
        <taxon>Tracheophyta</taxon>
        <taxon>Spermatophyta</taxon>
        <taxon>Magnoliopsida</taxon>
        <taxon>Liliopsida</taxon>
        <taxon>Poales</taxon>
        <taxon>Poaceae</taxon>
        <taxon>BOP clade</taxon>
        <taxon>Pooideae</taxon>
        <taxon>Poodae</taxon>
        <taxon>Poeae</taxon>
        <taxon>Poeae Chloroplast Group 1 (Aveneae type)</taxon>
        <taxon>Aveninae</taxon>
        <taxon>Avena</taxon>
    </lineage>
</organism>
<evidence type="ECO:0000313" key="1">
    <source>
        <dbReference type="EnsemblPlants" id="AVESA.00010b.r2.7AG1209030.1.CDS"/>
    </source>
</evidence>
<reference evidence="1" key="1">
    <citation type="submission" date="2021-05" db="EMBL/GenBank/DDBJ databases">
        <authorList>
            <person name="Scholz U."/>
            <person name="Mascher M."/>
            <person name="Fiebig A."/>
        </authorList>
    </citation>
    <scope>NUCLEOTIDE SEQUENCE [LARGE SCALE GENOMIC DNA]</scope>
</reference>
<protein>
    <submittedName>
        <fullName evidence="1">Uncharacterized protein</fullName>
    </submittedName>
</protein>
<evidence type="ECO:0000313" key="2">
    <source>
        <dbReference type="Proteomes" id="UP001732700"/>
    </source>
</evidence>
<dbReference type="EnsemblPlants" id="AVESA.00010b.r2.7AG1209030.1">
    <property type="protein sequence ID" value="AVESA.00010b.r2.7AG1209030.1.CDS"/>
    <property type="gene ID" value="AVESA.00010b.r2.7AG1209030"/>
</dbReference>
<proteinExistence type="predicted"/>
<reference evidence="1" key="2">
    <citation type="submission" date="2025-09" db="UniProtKB">
        <authorList>
            <consortium name="EnsemblPlants"/>
        </authorList>
    </citation>
    <scope>IDENTIFICATION</scope>
</reference>
<name>A0ACD5ZR09_AVESA</name>
<sequence>MSCRAAPWSRPSAPRARSFPTSARLRNPFGGMNVWKNPILKNSWRIGDVPMMFGLPSGLFRCMASSGSGDGGFSRPQSTDEAPMPLYSWPDKQRPRVCILGGGFGGLYTALRLESLEWPGNNKPQVLLVDQSDRFVFKPMLYELLSGEVDVWEIAPYFTELLKNTSVQFVKDSVKLLRPSDHLRREPGGSCTGGIVHLESGTVIEYDWLVLALGAEAKIDTVPGSAEYALPFTTLEHALKVESELTVLERSRFGKSSPAIQVAIVGLGYSGVELAATISERLKNTGTVKAINFQTTVCPSAPPGNRDAALKVLESQNIQLFLGYSVSCIREVYASDDPDSMATDAKEAGSDDKKLLLELQSAQRGLQSQVLEADLVLWTVGSTSQILRLQPPDAPFVIPLNGRGQVETEETLQVKGHPRTFAIGDSAALRDPAGKFLPANAQVAFQQADFAGWNLWAAINDRPLLPFRFQNLGEMMTLGRNDAAITASFIEGLTLDGPIGHAARKVVYCLRMPTDEHRVKVGISWFAKSAIDSLASLQNAVASSFPPPTPTTNRCPPRSAAGAAMDPDSEISFDFPPYLCQYKSGRVFRPGSNAVVPAGTDPLTGVVSKDIHVGAARARVYLPPDAADATAAPPAKLPVIIYFHGGGFVVGSPARPSTHAYLNDLVARAGAIGVSVYYRLAPEHMLPAAYEDGWAAVRWAATLGDGADPWLLDHADLSRVFFGGCSAGANIAHNMAVRAGAEGALPDGVTVRGLLAVHPYFTGKEAVGAEVDFAPDVRGFMDRTWRFVFPGSLGLDDPAVNPFVNDEARAAVAKIPCQRVLVCVAETDVMLIERGLWYYRELKASGYAGEVELFESKGVGHAFHFDKLQSPEGVQLQERLVEFIKK</sequence>